<accession>A0A368SXV5</accession>
<dbReference type="AlphaFoldDB" id="A0A368SXV5"/>
<evidence type="ECO:0000313" key="3">
    <source>
        <dbReference type="EMBL" id="RCV47858.1"/>
    </source>
</evidence>
<comment type="caution">
    <text evidence="3">The sequence shown here is derived from an EMBL/GenBank/DDBJ whole genome shotgun (WGS) entry which is preliminary data.</text>
</comment>
<feature type="region of interest" description="Disordered" evidence="1">
    <location>
        <begin position="52"/>
        <end position="130"/>
    </location>
</feature>
<name>A0A368SXV5_9ACTN</name>
<feature type="chain" id="PRO_5016637913" evidence="2">
    <location>
        <begin position="29"/>
        <end position="130"/>
    </location>
</feature>
<sequence>MYKTLRRLVVAGVIAPALVLGAPALAMADDFSKFDAAKTFAGPRGAGTCHIKSHAHTGHHHHKGKHGHHGWDGERRDGGHHDGHGGDSSSFDERFTFSGLKGAKSGHVHSHAHTGHDRHHHHKHDKKKDW</sequence>
<feature type="compositionally biased region" description="Basic and acidic residues" evidence="1">
    <location>
        <begin position="69"/>
        <end position="95"/>
    </location>
</feature>
<gene>
    <name evidence="3" type="ORF">DEF24_26755</name>
</gene>
<evidence type="ECO:0000256" key="1">
    <source>
        <dbReference type="SAM" id="MobiDB-lite"/>
    </source>
</evidence>
<feature type="signal peptide" evidence="2">
    <location>
        <begin position="1"/>
        <end position="28"/>
    </location>
</feature>
<dbReference type="Proteomes" id="UP000253318">
    <property type="component" value="Unassembled WGS sequence"/>
</dbReference>
<proteinExistence type="predicted"/>
<evidence type="ECO:0000256" key="2">
    <source>
        <dbReference type="SAM" id="SignalP"/>
    </source>
</evidence>
<dbReference type="RefSeq" id="WP_114398701.1">
    <property type="nucleotide sequence ID" value="NZ_QEIM01000086.1"/>
</dbReference>
<reference evidence="3 4" key="1">
    <citation type="submission" date="2018-04" db="EMBL/GenBank/DDBJ databases">
        <title>Novel actinobacteria from marine sediment.</title>
        <authorList>
            <person name="Ng Z.Y."/>
            <person name="Tan G.Y.A."/>
        </authorList>
    </citation>
    <scope>NUCLEOTIDE SEQUENCE [LARGE SCALE GENOMIC DNA]</scope>
    <source>
        <strain evidence="3 4">TPS81</strain>
    </source>
</reference>
<keyword evidence="2" id="KW-0732">Signal</keyword>
<organism evidence="3 4">
    <name type="scientific">Marinitenerispora sediminis</name>
    <dbReference type="NCBI Taxonomy" id="1931232"/>
    <lineage>
        <taxon>Bacteria</taxon>
        <taxon>Bacillati</taxon>
        <taxon>Actinomycetota</taxon>
        <taxon>Actinomycetes</taxon>
        <taxon>Streptosporangiales</taxon>
        <taxon>Nocardiopsidaceae</taxon>
        <taxon>Marinitenerispora</taxon>
    </lineage>
</organism>
<feature type="compositionally biased region" description="Basic residues" evidence="1">
    <location>
        <begin position="104"/>
        <end position="130"/>
    </location>
</feature>
<keyword evidence="4" id="KW-1185">Reference proteome</keyword>
<feature type="compositionally biased region" description="Basic residues" evidence="1">
    <location>
        <begin position="52"/>
        <end position="68"/>
    </location>
</feature>
<dbReference type="EMBL" id="QEIN01000447">
    <property type="protein sequence ID" value="RCV47858.1"/>
    <property type="molecule type" value="Genomic_DNA"/>
</dbReference>
<evidence type="ECO:0000313" key="4">
    <source>
        <dbReference type="Proteomes" id="UP000253318"/>
    </source>
</evidence>
<protein>
    <submittedName>
        <fullName evidence="3">Uncharacterized protein</fullName>
    </submittedName>
</protein>